<dbReference type="EMBL" id="HBHK01002129">
    <property type="protein sequence ID" value="CAD9665150.1"/>
    <property type="molecule type" value="Transcribed_RNA"/>
</dbReference>
<organism evidence="1">
    <name type="scientific">Mucochytrium quahogii</name>
    <dbReference type="NCBI Taxonomy" id="96639"/>
    <lineage>
        <taxon>Eukaryota</taxon>
        <taxon>Sar</taxon>
        <taxon>Stramenopiles</taxon>
        <taxon>Bigyra</taxon>
        <taxon>Labyrinthulomycetes</taxon>
        <taxon>Thraustochytrida</taxon>
        <taxon>Thraustochytriidae</taxon>
        <taxon>Mucochytrium</taxon>
    </lineage>
</organism>
<accession>A0A7S2W3E1</accession>
<gene>
    <name evidence="1" type="ORF">QSP1433_LOCUS1261</name>
</gene>
<reference evidence="1" key="1">
    <citation type="submission" date="2021-01" db="EMBL/GenBank/DDBJ databases">
        <authorList>
            <person name="Corre E."/>
            <person name="Pelletier E."/>
            <person name="Niang G."/>
            <person name="Scheremetjew M."/>
            <person name="Finn R."/>
            <person name="Kale V."/>
            <person name="Holt S."/>
            <person name="Cochrane G."/>
            <person name="Meng A."/>
            <person name="Brown T."/>
            <person name="Cohen L."/>
        </authorList>
    </citation>
    <scope>NUCLEOTIDE SEQUENCE</scope>
    <source>
        <strain evidence="1">NY070348D</strain>
    </source>
</reference>
<protein>
    <submittedName>
        <fullName evidence="1">Uncharacterized protein</fullName>
    </submittedName>
</protein>
<proteinExistence type="predicted"/>
<name>A0A7S2W3E1_9STRA</name>
<dbReference type="AlphaFoldDB" id="A0A7S2W3E1"/>
<evidence type="ECO:0000313" key="1">
    <source>
        <dbReference type="EMBL" id="CAD9665150.1"/>
    </source>
</evidence>
<sequence length="306" mass="33581">MGNERVDRVISGCGQLAGFVPKDGLYLNGDFVAFEEPDGDLKSNYLSTAGWNDERSMESIIVHLTGGLVVTGKSVELFQYFLGDCARVGIVRDGSDLDKEVVVTGFVKGLSVDGAESVLWRGQGYLEQANWFVLENEAEDISVCVKPPVSWIRKTLYGNFDDLDEENDDDDGGEAEVAKHFVIQVSGDDSVRAVISFELLNDINYIPGTGMDVYAASGLDYDTCDNPECLWTPDFLLKQCDPACQKSSFTGLQIELDADLVYMIVPRSSEASLQYCVRIASSDKLNVSDFAGNEEDEGDSDEDDLF</sequence>